<sequence length="245" mass="28193">MGGTHRVCVTVGARRSEVGVTERETSFKNTAISQQKSQEKDRMAVDLLKTMHQELVTFGDVAVDFSKEEWDCLNSSQRHLYSNVMLENYRSLVSLGLCFSKPSVILLLEQGKEPWMVKKQLAKDLCSGWESVCESEELTPKQDICEAQSSLKIIVKFKSCGLEYSDLREEWKCEGHSERQLVNQKSYFKEETITNEGSLVYERGQEYNKSWQSFHLNTLLHTQQIASKEEKVINMTHIRKALKIT</sequence>
<dbReference type="Proteomes" id="UP001177744">
    <property type="component" value="Unassembled WGS sequence"/>
</dbReference>
<dbReference type="InterPro" id="IPR036051">
    <property type="entry name" value="KRAB_dom_sf"/>
</dbReference>
<comment type="caution">
    <text evidence="2">The sequence shown here is derived from an EMBL/GenBank/DDBJ whole genome shotgun (WGS) entry which is preliminary data.</text>
</comment>
<dbReference type="PANTHER" id="PTHR23232">
    <property type="entry name" value="KRAB DOMAIN C2H2 ZINC FINGER"/>
    <property type="match status" value="1"/>
</dbReference>
<dbReference type="CDD" id="cd07765">
    <property type="entry name" value="KRAB_A-box"/>
    <property type="match status" value="1"/>
</dbReference>
<dbReference type="Gene3D" id="6.10.140.140">
    <property type="match status" value="1"/>
</dbReference>
<feature type="domain" description="KRAB" evidence="1">
    <location>
        <begin position="56"/>
        <end position="127"/>
    </location>
</feature>
<dbReference type="InterPro" id="IPR050169">
    <property type="entry name" value="Krueppel_C2H2_ZnF"/>
</dbReference>
<dbReference type="SUPFAM" id="SSF109640">
    <property type="entry name" value="KRAB domain (Kruppel-associated box)"/>
    <property type="match status" value="1"/>
</dbReference>
<dbReference type="GO" id="GO:0006355">
    <property type="term" value="P:regulation of DNA-templated transcription"/>
    <property type="evidence" value="ECO:0007669"/>
    <property type="project" value="InterPro"/>
</dbReference>
<dbReference type="InterPro" id="IPR001909">
    <property type="entry name" value="KRAB"/>
</dbReference>
<proteinExistence type="predicted"/>
<protein>
    <recommendedName>
        <fullName evidence="1">KRAB domain-containing protein</fullName>
    </recommendedName>
</protein>
<dbReference type="SMART" id="SM00349">
    <property type="entry name" value="KRAB"/>
    <property type="match status" value="1"/>
</dbReference>
<dbReference type="PANTHER" id="PTHR23232:SF163">
    <property type="entry name" value="ZINC FINGER PROTEIN 589"/>
    <property type="match status" value="1"/>
</dbReference>
<dbReference type="Pfam" id="PF01352">
    <property type="entry name" value="KRAB"/>
    <property type="match status" value="1"/>
</dbReference>
<dbReference type="EMBL" id="JAULJE010000021">
    <property type="protein sequence ID" value="KAK1330255.1"/>
    <property type="molecule type" value="Genomic_DNA"/>
</dbReference>
<reference evidence="2" key="1">
    <citation type="submission" date="2023-06" db="EMBL/GenBank/DDBJ databases">
        <title>Reference genome for the Northern bat (Eptesicus nilssonii), a most northern bat species.</title>
        <authorList>
            <person name="Laine V.N."/>
            <person name="Pulliainen A.T."/>
            <person name="Lilley T.M."/>
        </authorList>
    </citation>
    <scope>NUCLEOTIDE SEQUENCE</scope>
    <source>
        <strain evidence="2">BLF_Eptnil</strain>
        <tissue evidence="2">Kidney</tissue>
    </source>
</reference>
<keyword evidence="3" id="KW-1185">Reference proteome</keyword>
<gene>
    <name evidence="2" type="ORF">QTO34_010443</name>
</gene>
<accession>A0AA40LEV0</accession>
<dbReference type="PROSITE" id="PS50805">
    <property type="entry name" value="KRAB"/>
    <property type="match status" value="1"/>
</dbReference>
<evidence type="ECO:0000313" key="3">
    <source>
        <dbReference type="Proteomes" id="UP001177744"/>
    </source>
</evidence>
<evidence type="ECO:0000259" key="1">
    <source>
        <dbReference type="PROSITE" id="PS50805"/>
    </source>
</evidence>
<dbReference type="AlphaFoldDB" id="A0AA40LEV0"/>
<name>A0AA40LEV0_CNENI</name>
<organism evidence="2 3">
    <name type="scientific">Cnephaeus nilssonii</name>
    <name type="common">Northern bat</name>
    <name type="synonym">Eptesicus nilssonii</name>
    <dbReference type="NCBI Taxonomy" id="3371016"/>
    <lineage>
        <taxon>Eukaryota</taxon>
        <taxon>Metazoa</taxon>
        <taxon>Chordata</taxon>
        <taxon>Craniata</taxon>
        <taxon>Vertebrata</taxon>
        <taxon>Euteleostomi</taxon>
        <taxon>Mammalia</taxon>
        <taxon>Eutheria</taxon>
        <taxon>Laurasiatheria</taxon>
        <taxon>Chiroptera</taxon>
        <taxon>Yangochiroptera</taxon>
        <taxon>Vespertilionidae</taxon>
        <taxon>Cnephaeus</taxon>
    </lineage>
</organism>
<evidence type="ECO:0000313" key="2">
    <source>
        <dbReference type="EMBL" id="KAK1330255.1"/>
    </source>
</evidence>